<dbReference type="EMBL" id="JAGIOO010000001">
    <property type="protein sequence ID" value="MBP2476051.1"/>
    <property type="molecule type" value="Genomic_DNA"/>
</dbReference>
<dbReference type="Proteomes" id="UP001519363">
    <property type="component" value="Unassembled WGS sequence"/>
</dbReference>
<evidence type="ECO:0000313" key="2">
    <source>
        <dbReference type="Proteomes" id="UP001519363"/>
    </source>
</evidence>
<organism evidence="1 2">
    <name type="scientific">Crossiella equi</name>
    <dbReference type="NCBI Taxonomy" id="130796"/>
    <lineage>
        <taxon>Bacteria</taxon>
        <taxon>Bacillati</taxon>
        <taxon>Actinomycetota</taxon>
        <taxon>Actinomycetes</taxon>
        <taxon>Pseudonocardiales</taxon>
        <taxon>Pseudonocardiaceae</taxon>
        <taxon>Crossiella</taxon>
    </lineage>
</organism>
<accession>A0ABS5AHL3</accession>
<comment type="caution">
    <text evidence="1">The sequence shown here is derived from an EMBL/GenBank/DDBJ whole genome shotgun (WGS) entry which is preliminary data.</text>
</comment>
<reference evidence="1 2" key="1">
    <citation type="submission" date="2021-03" db="EMBL/GenBank/DDBJ databases">
        <title>Sequencing the genomes of 1000 actinobacteria strains.</title>
        <authorList>
            <person name="Klenk H.-P."/>
        </authorList>
    </citation>
    <scope>NUCLEOTIDE SEQUENCE [LARGE SCALE GENOMIC DNA]</scope>
    <source>
        <strain evidence="1 2">DSM 44580</strain>
    </source>
</reference>
<evidence type="ECO:0000313" key="1">
    <source>
        <dbReference type="EMBL" id="MBP2476051.1"/>
    </source>
</evidence>
<keyword evidence="2" id="KW-1185">Reference proteome</keyword>
<proteinExistence type="predicted"/>
<dbReference type="RefSeq" id="WP_143342581.1">
    <property type="nucleotide sequence ID" value="NZ_JAGIOO010000001.1"/>
</dbReference>
<gene>
    <name evidence="1" type="ORF">JOF53_004923</name>
</gene>
<sequence>MQTSRIRSVTGAVLGWGLAAVECARIVMLWNDVTKLISNTQNVIHGSIGIMAHIASDPEFRAIPCPLSTTSTRELRDERSVR</sequence>
<name>A0ABS5AHL3_9PSEU</name>
<protein>
    <submittedName>
        <fullName evidence="1">Anaerobic glycerol-3-phosphate dehydrogenase</fullName>
    </submittedName>
</protein>